<evidence type="ECO:0000256" key="3">
    <source>
        <dbReference type="PROSITE-ProRule" id="PRU00169"/>
    </source>
</evidence>
<protein>
    <submittedName>
        <fullName evidence="5">Chemotaxis response regulator protein-glutamate methylesterase</fullName>
    </submittedName>
</protein>
<dbReference type="EMBL" id="QASA01000001">
    <property type="protein sequence ID" value="RDC65013.1"/>
    <property type="molecule type" value="Genomic_DNA"/>
</dbReference>
<proteinExistence type="predicted"/>
<evidence type="ECO:0000313" key="5">
    <source>
        <dbReference type="EMBL" id="RDC65013.1"/>
    </source>
</evidence>
<evidence type="ECO:0000256" key="2">
    <source>
        <dbReference type="ARBA" id="ARBA00023012"/>
    </source>
</evidence>
<name>A0A369QJA5_9BACT</name>
<gene>
    <name evidence="5" type="ORF">AHMF7616_03636</name>
</gene>
<comment type="caution">
    <text evidence="5">The sequence shown here is derived from an EMBL/GenBank/DDBJ whole genome shotgun (WGS) entry which is preliminary data.</text>
</comment>
<dbReference type="RefSeq" id="WP_115374086.1">
    <property type="nucleotide sequence ID" value="NZ_QASA01000001.1"/>
</dbReference>
<dbReference type="InterPro" id="IPR050595">
    <property type="entry name" value="Bact_response_regulator"/>
</dbReference>
<feature type="domain" description="Response regulatory" evidence="4">
    <location>
        <begin position="3"/>
        <end position="120"/>
    </location>
</feature>
<accession>A0A369QJA5</accession>
<dbReference type="Pfam" id="PF00072">
    <property type="entry name" value="Response_reg"/>
    <property type="match status" value="1"/>
</dbReference>
<dbReference type="InterPro" id="IPR001789">
    <property type="entry name" value="Sig_transdc_resp-reg_receiver"/>
</dbReference>
<dbReference type="Gene3D" id="3.40.50.2300">
    <property type="match status" value="1"/>
</dbReference>
<evidence type="ECO:0000256" key="1">
    <source>
        <dbReference type="ARBA" id="ARBA00022553"/>
    </source>
</evidence>
<dbReference type="AlphaFoldDB" id="A0A369QJA5"/>
<dbReference type="InterPro" id="IPR011006">
    <property type="entry name" value="CheY-like_superfamily"/>
</dbReference>
<dbReference type="PANTHER" id="PTHR44591">
    <property type="entry name" value="STRESS RESPONSE REGULATOR PROTEIN 1"/>
    <property type="match status" value="1"/>
</dbReference>
<dbReference type="SMART" id="SM00448">
    <property type="entry name" value="REC"/>
    <property type="match status" value="1"/>
</dbReference>
<dbReference type="PROSITE" id="PS50110">
    <property type="entry name" value="RESPONSE_REGULATORY"/>
    <property type="match status" value="1"/>
</dbReference>
<dbReference type="PANTHER" id="PTHR44591:SF14">
    <property type="entry name" value="PROTEIN PILG"/>
    <property type="match status" value="1"/>
</dbReference>
<reference evidence="5 6" key="1">
    <citation type="submission" date="2018-04" db="EMBL/GenBank/DDBJ databases">
        <title>Adhaeribacter sp. HMF7616 genome sequencing and assembly.</title>
        <authorList>
            <person name="Kang H."/>
            <person name="Kang J."/>
            <person name="Cha I."/>
            <person name="Kim H."/>
            <person name="Joh K."/>
        </authorList>
    </citation>
    <scope>NUCLEOTIDE SEQUENCE [LARGE SCALE GENOMIC DNA]</scope>
    <source>
        <strain evidence="5 6">HMF7616</strain>
    </source>
</reference>
<dbReference type="GO" id="GO:0000160">
    <property type="term" value="P:phosphorelay signal transduction system"/>
    <property type="evidence" value="ECO:0007669"/>
    <property type="project" value="UniProtKB-KW"/>
</dbReference>
<keyword evidence="6" id="KW-1185">Reference proteome</keyword>
<dbReference type="SUPFAM" id="SSF52172">
    <property type="entry name" value="CheY-like"/>
    <property type="match status" value="1"/>
</dbReference>
<dbReference type="OrthoDB" id="1524091at2"/>
<dbReference type="Proteomes" id="UP000253919">
    <property type="component" value="Unassembled WGS sequence"/>
</dbReference>
<feature type="modified residue" description="4-aspartylphosphate" evidence="3">
    <location>
        <position position="54"/>
    </location>
</feature>
<evidence type="ECO:0000259" key="4">
    <source>
        <dbReference type="PROSITE" id="PS50110"/>
    </source>
</evidence>
<keyword evidence="1 3" id="KW-0597">Phosphoprotein</keyword>
<organism evidence="5 6">
    <name type="scientific">Adhaeribacter pallidiroseus</name>
    <dbReference type="NCBI Taxonomy" id="2072847"/>
    <lineage>
        <taxon>Bacteria</taxon>
        <taxon>Pseudomonadati</taxon>
        <taxon>Bacteroidota</taxon>
        <taxon>Cytophagia</taxon>
        <taxon>Cytophagales</taxon>
        <taxon>Hymenobacteraceae</taxon>
        <taxon>Adhaeribacter</taxon>
    </lineage>
</organism>
<evidence type="ECO:0000313" key="6">
    <source>
        <dbReference type="Proteomes" id="UP000253919"/>
    </source>
</evidence>
<keyword evidence="2" id="KW-0902">Two-component regulatory system</keyword>
<sequence>MKTVMLVDDSMIANFIMKKVISNLDESLQVCDYIDSQKALGTLSEINPTLIFLDLNMPNLDGWQFLEGMMERNMSNKVYILTSSTSELDRQRSSAYTNVVSFLNKPLAQEKVAAILKAAS</sequence>